<dbReference type="PROSITE" id="PS50109">
    <property type="entry name" value="HIS_KIN"/>
    <property type="match status" value="1"/>
</dbReference>
<keyword evidence="5" id="KW-0808">Transferase</keyword>
<evidence type="ECO:0000256" key="4">
    <source>
        <dbReference type="ARBA" id="ARBA00022553"/>
    </source>
</evidence>
<dbReference type="InterPro" id="IPR003660">
    <property type="entry name" value="HAMP_dom"/>
</dbReference>
<dbReference type="Pfam" id="PF02518">
    <property type="entry name" value="HATPase_c"/>
    <property type="match status" value="1"/>
</dbReference>
<evidence type="ECO:0000256" key="5">
    <source>
        <dbReference type="ARBA" id="ARBA00022679"/>
    </source>
</evidence>
<dbReference type="EMBL" id="JACGWV010000002">
    <property type="protein sequence ID" value="MBA8809717.1"/>
    <property type="molecule type" value="Genomic_DNA"/>
</dbReference>
<protein>
    <recommendedName>
        <fullName evidence="3">histidine kinase</fullName>
        <ecNumber evidence="3">2.7.13.3</ecNumber>
    </recommendedName>
</protein>
<dbReference type="SMART" id="SM00388">
    <property type="entry name" value="HisKA"/>
    <property type="match status" value="1"/>
</dbReference>
<feature type="region of interest" description="Disordered" evidence="11">
    <location>
        <begin position="97"/>
        <end position="122"/>
    </location>
</feature>
<dbReference type="InterPro" id="IPR005467">
    <property type="entry name" value="His_kinase_dom"/>
</dbReference>
<evidence type="ECO:0000256" key="3">
    <source>
        <dbReference type="ARBA" id="ARBA00012438"/>
    </source>
</evidence>
<dbReference type="SUPFAM" id="SSF55874">
    <property type="entry name" value="ATPase domain of HSP90 chaperone/DNA topoisomerase II/histidine kinase"/>
    <property type="match status" value="1"/>
</dbReference>
<dbReference type="InterPro" id="IPR003594">
    <property type="entry name" value="HATPase_dom"/>
</dbReference>
<comment type="subcellular location">
    <subcellularLocation>
        <location evidence="2">Cell membrane</location>
    </subcellularLocation>
</comment>
<dbReference type="AlphaFoldDB" id="A0A7W3JBE9"/>
<dbReference type="PROSITE" id="PS50885">
    <property type="entry name" value="HAMP"/>
    <property type="match status" value="1"/>
</dbReference>
<dbReference type="RefSeq" id="WP_312877111.1">
    <property type="nucleotide sequence ID" value="NZ_BAAATF010000008.1"/>
</dbReference>
<feature type="compositionally biased region" description="Gly residues" evidence="11">
    <location>
        <begin position="100"/>
        <end position="116"/>
    </location>
</feature>
<feature type="transmembrane region" description="Helical" evidence="12">
    <location>
        <begin position="30"/>
        <end position="49"/>
    </location>
</feature>
<dbReference type="EC" id="2.7.13.3" evidence="3"/>
<evidence type="ECO:0000256" key="2">
    <source>
        <dbReference type="ARBA" id="ARBA00004236"/>
    </source>
</evidence>
<evidence type="ECO:0000256" key="6">
    <source>
        <dbReference type="ARBA" id="ARBA00022692"/>
    </source>
</evidence>
<dbReference type="InterPro" id="IPR050428">
    <property type="entry name" value="TCS_sensor_his_kinase"/>
</dbReference>
<keyword evidence="16" id="KW-1185">Reference proteome</keyword>
<evidence type="ECO:0000256" key="10">
    <source>
        <dbReference type="ARBA" id="ARBA00023136"/>
    </source>
</evidence>
<evidence type="ECO:0000256" key="12">
    <source>
        <dbReference type="SAM" id="Phobius"/>
    </source>
</evidence>
<feature type="domain" description="Histidine kinase" evidence="13">
    <location>
        <begin position="260"/>
        <end position="489"/>
    </location>
</feature>
<evidence type="ECO:0000259" key="13">
    <source>
        <dbReference type="PROSITE" id="PS50109"/>
    </source>
</evidence>
<comment type="catalytic activity">
    <reaction evidence="1">
        <text>ATP + protein L-histidine = ADP + protein N-phospho-L-histidine.</text>
        <dbReference type="EC" id="2.7.13.3"/>
    </reaction>
</comment>
<dbReference type="InterPro" id="IPR036097">
    <property type="entry name" value="HisK_dim/P_sf"/>
</dbReference>
<dbReference type="GO" id="GO:0005886">
    <property type="term" value="C:plasma membrane"/>
    <property type="evidence" value="ECO:0007669"/>
    <property type="project" value="UniProtKB-SubCell"/>
</dbReference>
<keyword evidence="9" id="KW-0902">Two-component regulatory system</keyword>
<dbReference type="CDD" id="cd06225">
    <property type="entry name" value="HAMP"/>
    <property type="match status" value="1"/>
</dbReference>
<dbReference type="InterPro" id="IPR036890">
    <property type="entry name" value="HATPase_C_sf"/>
</dbReference>
<dbReference type="Gene3D" id="3.30.565.10">
    <property type="entry name" value="Histidine kinase-like ATPase, C-terminal domain"/>
    <property type="match status" value="1"/>
</dbReference>
<comment type="caution">
    <text evidence="15">The sequence shown here is derived from an EMBL/GenBank/DDBJ whole genome shotgun (WGS) entry which is preliminary data.</text>
</comment>
<dbReference type="SUPFAM" id="SSF47384">
    <property type="entry name" value="Homodimeric domain of signal transducing histidine kinase"/>
    <property type="match status" value="1"/>
</dbReference>
<evidence type="ECO:0000259" key="14">
    <source>
        <dbReference type="PROSITE" id="PS50885"/>
    </source>
</evidence>
<dbReference type="Gene3D" id="6.10.340.10">
    <property type="match status" value="1"/>
</dbReference>
<dbReference type="PRINTS" id="PR00344">
    <property type="entry name" value="BCTRLSENSOR"/>
</dbReference>
<evidence type="ECO:0000256" key="1">
    <source>
        <dbReference type="ARBA" id="ARBA00000085"/>
    </source>
</evidence>
<sequence>MSAPPSGQVGGPTSGRAGGRWSGVSLRLRITLLATAVTLACLLGLATAAGRGLGPVLTGAVDDELRVALSTAAADVATGRAPDSPDGLEVRVLDTAGDAVGDGAGGPSGETAGGTAGDAPDLTRDQVRTLKAGTPVTAGDAQPVRWHGVVTTAPDGAQRLVVAGTGLVGQAAAKESGGRWLLLTALVGSLVAGVAIWFAVGSALAPVARMRESVRRLAPGARVAVPGGAAPELRELADDFNVLLDRQDATAERLRRFTGDAAHELRSPVASIRVQSEVAVASPDPRLSQEVHADVLADAERLSALLDGLLALARSDAGELPPAQSVDLVDAVRAAVDRTGAGNAAGNAADRAGAARPGDPAVPVPVVVNALTDRAWAAAAHTETELVLDNLLRNAGRYTRTRVVVSVLAQRSTVRVLVDDDGPGVPPEHRAHVFDRFYRVADDRARTSGGAGLGLALVAELVRRRGGEVAVGESPDGGARFTVVWPRAR</sequence>
<dbReference type="Pfam" id="PF00512">
    <property type="entry name" value="HisKA"/>
    <property type="match status" value="1"/>
</dbReference>
<dbReference type="PANTHER" id="PTHR45436">
    <property type="entry name" value="SENSOR HISTIDINE KINASE YKOH"/>
    <property type="match status" value="1"/>
</dbReference>
<evidence type="ECO:0000313" key="16">
    <source>
        <dbReference type="Proteomes" id="UP000540568"/>
    </source>
</evidence>
<organism evidence="15 16">
    <name type="scientific">Promicromonospora sukumoe</name>
    <dbReference type="NCBI Taxonomy" id="88382"/>
    <lineage>
        <taxon>Bacteria</taxon>
        <taxon>Bacillati</taxon>
        <taxon>Actinomycetota</taxon>
        <taxon>Actinomycetes</taxon>
        <taxon>Micrococcales</taxon>
        <taxon>Promicromonosporaceae</taxon>
        <taxon>Promicromonospora</taxon>
    </lineage>
</organism>
<evidence type="ECO:0000313" key="15">
    <source>
        <dbReference type="EMBL" id="MBA8809717.1"/>
    </source>
</evidence>
<evidence type="ECO:0000256" key="8">
    <source>
        <dbReference type="ARBA" id="ARBA00022989"/>
    </source>
</evidence>
<dbReference type="Gene3D" id="1.10.287.130">
    <property type="match status" value="1"/>
</dbReference>
<keyword evidence="6 12" id="KW-0812">Transmembrane</keyword>
<evidence type="ECO:0000256" key="7">
    <source>
        <dbReference type="ARBA" id="ARBA00022777"/>
    </source>
</evidence>
<gene>
    <name evidence="15" type="ORF">FHX71_003693</name>
</gene>
<keyword evidence="7 15" id="KW-0418">Kinase</keyword>
<dbReference type="CDD" id="cd00082">
    <property type="entry name" value="HisKA"/>
    <property type="match status" value="1"/>
</dbReference>
<keyword evidence="10 12" id="KW-0472">Membrane</keyword>
<evidence type="ECO:0000256" key="11">
    <source>
        <dbReference type="SAM" id="MobiDB-lite"/>
    </source>
</evidence>
<keyword evidence="8 12" id="KW-1133">Transmembrane helix</keyword>
<dbReference type="SMART" id="SM00387">
    <property type="entry name" value="HATPase_c"/>
    <property type="match status" value="1"/>
</dbReference>
<accession>A0A7W3JBE9</accession>
<feature type="region of interest" description="Disordered" evidence="11">
    <location>
        <begin position="1"/>
        <end position="20"/>
    </location>
</feature>
<dbReference type="InterPro" id="IPR004358">
    <property type="entry name" value="Sig_transdc_His_kin-like_C"/>
</dbReference>
<feature type="domain" description="HAMP" evidence="14">
    <location>
        <begin position="201"/>
        <end position="252"/>
    </location>
</feature>
<feature type="transmembrane region" description="Helical" evidence="12">
    <location>
        <begin position="180"/>
        <end position="207"/>
    </location>
</feature>
<dbReference type="InterPro" id="IPR003661">
    <property type="entry name" value="HisK_dim/P_dom"/>
</dbReference>
<proteinExistence type="predicted"/>
<keyword evidence="4" id="KW-0597">Phosphoprotein</keyword>
<dbReference type="GO" id="GO:0000155">
    <property type="term" value="F:phosphorelay sensor kinase activity"/>
    <property type="evidence" value="ECO:0007669"/>
    <property type="project" value="InterPro"/>
</dbReference>
<reference evidence="15 16" key="1">
    <citation type="submission" date="2020-07" db="EMBL/GenBank/DDBJ databases">
        <title>Sequencing the genomes of 1000 actinobacteria strains.</title>
        <authorList>
            <person name="Klenk H.-P."/>
        </authorList>
    </citation>
    <scope>NUCLEOTIDE SEQUENCE [LARGE SCALE GENOMIC DNA]</scope>
    <source>
        <strain evidence="15 16">DSM 44121</strain>
    </source>
</reference>
<evidence type="ECO:0000256" key="9">
    <source>
        <dbReference type="ARBA" id="ARBA00023012"/>
    </source>
</evidence>
<name>A0A7W3JBE9_9MICO</name>
<dbReference type="Proteomes" id="UP000540568">
    <property type="component" value="Unassembled WGS sequence"/>
</dbReference>
<dbReference type="PANTHER" id="PTHR45436:SF5">
    <property type="entry name" value="SENSOR HISTIDINE KINASE TRCS"/>
    <property type="match status" value="1"/>
</dbReference>
<feature type="compositionally biased region" description="Gly residues" evidence="11">
    <location>
        <begin position="8"/>
        <end position="20"/>
    </location>
</feature>